<protein>
    <submittedName>
        <fullName evidence="2">Uncharacterized protein</fullName>
    </submittedName>
</protein>
<dbReference type="Proteomes" id="UP000315971">
    <property type="component" value="Unassembled WGS sequence"/>
</dbReference>
<dbReference type="EMBL" id="FXSZ01000005">
    <property type="protein sequence ID" value="SMO64069.1"/>
    <property type="molecule type" value="Genomic_DNA"/>
</dbReference>
<organism evidence="2 3">
    <name type="scientific">Solitalea koreensis</name>
    <dbReference type="NCBI Taxonomy" id="543615"/>
    <lineage>
        <taxon>Bacteria</taxon>
        <taxon>Pseudomonadati</taxon>
        <taxon>Bacteroidota</taxon>
        <taxon>Sphingobacteriia</taxon>
        <taxon>Sphingobacteriales</taxon>
        <taxon>Sphingobacteriaceae</taxon>
        <taxon>Solitalea</taxon>
    </lineage>
</organism>
<evidence type="ECO:0000313" key="3">
    <source>
        <dbReference type="Proteomes" id="UP000315971"/>
    </source>
</evidence>
<reference evidence="2 3" key="1">
    <citation type="submission" date="2017-05" db="EMBL/GenBank/DDBJ databases">
        <authorList>
            <person name="Varghese N."/>
            <person name="Submissions S."/>
        </authorList>
    </citation>
    <scope>NUCLEOTIDE SEQUENCE [LARGE SCALE GENOMIC DNA]</scope>
    <source>
        <strain evidence="2 3">DSM 21342</strain>
    </source>
</reference>
<feature type="chain" id="PRO_5022243081" evidence="1">
    <location>
        <begin position="23"/>
        <end position="141"/>
    </location>
</feature>
<feature type="signal peptide" evidence="1">
    <location>
        <begin position="1"/>
        <end position="22"/>
    </location>
</feature>
<evidence type="ECO:0000256" key="1">
    <source>
        <dbReference type="SAM" id="SignalP"/>
    </source>
</evidence>
<proteinExistence type="predicted"/>
<name>A0A521CXA0_9SPHI</name>
<evidence type="ECO:0000313" key="2">
    <source>
        <dbReference type="EMBL" id="SMO64069.1"/>
    </source>
</evidence>
<accession>A0A521CXA0</accession>
<dbReference type="OrthoDB" id="9848085at2"/>
<gene>
    <name evidence="2" type="ORF">SAMN06265350_1057</name>
</gene>
<sequence length="141" mass="15544">MKIIALNLFLSLSLFLTNSAKAQLGFAVATDANGSQLTYGLVFGYNTSSKAKMQAMVELRLKGYDKVFGATGAEYGHGLKTGFYVLIKSSFISENGKAMNCYGLGASAKTFDEAEFRAQRNMFTYSKWDEEAYTVLISKEY</sequence>
<dbReference type="AlphaFoldDB" id="A0A521CXA0"/>
<keyword evidence="3" id="KW-1185">Reference proteome</keyword>
<keyword evidence="1" id="KW-0732">Signal</keyword>
<dbReference type="RefSeq" id="WP_142603457.1">
    <property type="nucleotide sequence ID" value="NZ_FXSZ01000005.1"/>
</dbReference>